<feature type="compositionally biased region" description="Polar residues" evidence="1">
    <location>
        <begin position="107"/>
        <end position="121"/>
    </location>
</feature>
<name>A0AAE0GAU5_9CHLO</name>
<dbReference type="EMBL" id="LGRX02007511">
    <property type="protein sequence ID" value="KAK3274855.1"/>
    <property type="molecule type" value="Genomic_DNA"/>
</dbReference>
<sequence length="121" mass="13615">MAEEGQEMLGYTQTRVQWLSTRADKRKRVAQHGPHTIHTPVHTSSVRVGTAQGHAPMVSTWLMKGQEMLGYTQARVQWVSTRAGKRKRVARHGPHTVHTPVHTSSVRISMSRDTSTWCPHG</sequence>
<accession>A0AAE0GAU5</accession>
<gene>
    <name evidence="2" type="ORF">CYMTET_16994</name>
</gene>
<feature type="compositionally biased region" description="Basic residues" evidence="1">
    <location>
        <begin position="85"/>
        <end position="95"/>
    </location>
</feature>
<comment type="caution">
    <text evidence="2">The sequence shown here is derived from an EMBL/GenBank/DDBJ whole genome shotgun (WGS) entry which is preliminary data.</text>
</comment>
<evidence type="ECO:0000313" key="3">
    <source>
        <dbReference type="Proteomes" id="UP001190700"/>
    </source>
</evidence>
<feature type="region of interest" description="Disordered" evidence="1">
    <location>
        <begin position="85"/>
        <end position="121"/>
    </location>
</feature>
<feature type="region of interest" description="Disordered" evidence="1">
    <location>
        <begin position="24"/>
        <end position="48"/>
    </location>
</feature>
<dbReference type="Proteomes" id="UP001190700">
    <property type="component" value="Unassembled WGS sequence"/>
</dbReference>
<proteinExistence type="predicted"/>
<protein>
    <submittedName>
        <fullName evidence="2">Uncharacterized protein</fullName>
    </submittedName>
</protein>
<reference evidence="2 3" key="1">
    <citation type="journal article" date="2015" name="Genome Biol. Evol.">
        <title>Comparative Genomics of a Bacterivorous Green Alga Reveals Evolutionary Causalities and Consequences of Phago-Mixotrophic Mode of Nutrition.</title>
        <authorList>
            <person name="Burns J.A."/>
            <person name="Paasch A."/>
            <person name="Narechania A."/>
            <person name="Kim E."/>
        </authorList>
    </citation>
    <scope>NUCLEOTIDE SEQUENCE [LARGE SCALE GENOMIC DNA]</scope>
    <source>
        <strain evidence="2 3">PLY_AMNH</strain>
    </source>
</reference>
<feature type="compositionally biased region" description="Low complexity" evidence="1">
    <location>
        <begin position="96"/>
        <end position="106"/>
    </location>
</feature>
<dbReference type="AlphaFoldDB" id="A0AAE0GAU5"/>
<organism evidence="2 3">
    <name type="scientific">Cymbomonas tetramitiformis</name>
    <dbReference type="NCBI Taxonomy" id="36881"/>
    <lineage>
        <taxon>Eukaryota</taxon>
        <taxon>Viridiplantae</taxon>
        <taxon>Chlorophyta</taxon>
        <taxon>Pyramimonadophyceae</taxon>
        <taxon>Pyramimonadales</taxon>
        <taxon>Pyramimonadaceae</taxon>
        <taxon>Cymbomonas</taxon>
    </lineage>
</organism>
<evidence type="ECO:0000313" key="2">
    <source>
        <dbReference type="EMBL" id="KAK3274855.1"/>
    </source>
</evidence>
<keyword evidence="3" id="KW-1185">Reference proteome</keyword>
<evidence type="ECO:0000256" key="1">
    <source>
        <dbReference type="SAM" id="MobiDB-lite"/>
    </source>
</evidence>